<evidence type="ECO:0000313" key="3">
    <source>
        <dbReference type="EMBL" id="KAK1603660.1"/>
    </source>
</evidence>
<dbReference type="InterPro" id="IPR044819">
    <property type="entry name" value="OBL-like"/>
</dbReference>
<dbReference type="Gene3D" id="3.40.50.1820">
    <property type="entry name" value="alpha/beta hydrolase"/>
    <property type="match status" value="1"/>
</dbReference>
<name>A0AAD8QKJ5_LOLMU</name>
<dbReference type="EMBL" id="JAUUTY010000007">
    <property type="protein sequence ID" value="KAK1603660.1"/>
    <property type="molecule type" value="Genomic_DNA"/>
</dbReference>
<evidence type="ECO:0000259" key="1">
    <source>
        <dbReference type="Pfam" id="PF01764"/>
    </source>
</evidence>
<dbReference type="EMBL" id="JAUUTY010000007">
    <property type="protein sequence ID" value="KAK1603654.1"/>
    <property type="molecule type" value="Genomic_DNA"/>
</dbReference>
<proteinExistence type="predicted"/>
<feature type="domain" description="Fungal lipase-type" evidence="1">
    <location>
        <begin position="205"/>
        <end position="367"/>
    </location>
</feature>
<sequence>MDGRDEYFCDFMELKPHKGGVRSLLHLLCSGDVAENDVVECPPGTTEDRPSKSNRWVIFVSVVAQMLLLWVKTPLAKLGEAVEYWMNFFTVNGGGVLKLIRNTMEGKVRIPDRESPNYRSLIGLLDTRIELDEKIKPEHSNYHAALSIMASKIAYENEVVIKTVVENHWQMKFLEFFNCYNEFRGGHTTQAFMFADKAVDADLVVVAFRGTSPFDADDWSSDVDLSWYEIPDVGRAHGGFMKALGLQPTGWPAKIDASKERPFAYYAIRDALKKVLAANPRAKFVVTGHSLGGALAVLFPAILALHGEQDENDELLARLHGVYTYGQPRVGDQRFGEFVERHLDTPGAKRRYFRFVYSNDVVPRVPYDGGAHLFKHFGQCVYVDALYRAQGMVEEPNKNYFSPAFLVPKYANAAWELVRGLVIGQVAGAEYVEGWVMRISRALGLLIPGLPPHSPQDYVNATRLAGASLDLLLRDH</sequence>
<dbReference type="InterPro" id="IPR002921">
    <property type="entry name" value="Fungal_lipase-type"/>
</dbReference>
<dbReference type="PANTHER" id="PTHR46086:SF10">
    <property type="entry name" value="OS06G0210900 PROTEIN"/>
    <property type="match status" value="1"/>
</dbReference>
<protein>
    <recommendedName>
        <fullName evidence="1">Fungal lipase-type domain-containing protein</fullName>
    </recommendedName>
</protein>
<dbReference type="InterPro" id="IPR029058">
    <property type="entry name" value="AB_hydrolase_fold"/>
</dbReference>
<comment type="caution">
    <text evidence="2">The sequence shown here is derived from an EMBL/GenBank/DDBJ whole genome shotgun (WGS) entry which is preliminary data.</text>
</comment>
<organism evidence="2 4">
    <name type="scientific">Lolium multiflorum</name>
    <name type="common">Italian ryegrass</name>
    <name type="synonym">Lolium perenne subsp. multiflorum</name>
    <dbReference type="NCBI Taxonomy" id="4521"/>
    <lineage>
        <taxon>Eukaryota</taxon>
        <taxon>Viridiplantae</taxon>
        <taxon>Streptophyta</taxon>
        <taxon>Embryophyta</taxon>
        <taxon>Tracheophyta</taxon>
        <taxon>Spermatophyta</taxon>
        <taxon>Magnoliopsida</taxon>
        <taxon>Liliopsida</taxon>
        <taxon>Poales</taxon>
        <taxon>Poaceae</taxon>
        <taxon>BOP clade</taxon>
        <taxon>Pooideae</taxon>
        <taxon>Poodae</taxon>
        <taxon>Poeae</taxon>
        <taxon>Poeae Chloroplast Group 2 (Poeae type)</taxon>
        <taxon>Loliodinae</taxon>
        <taxon>Loliinae</taxon>
        <taxon>Lolium</taxon>
    </lineage>
</organism>
<dbReference type="Proteomes" id="UP001231189">
    <property type="component" value="Unassembled WGS sequence"/>
</dbReference>
<dbReference type="SUPFAM" id="SSF53474">
    <property type="entry name" value="alpha/beta-Hydrolases"/>
    <property type="match status" value="1"/>
</dbReference>
<dbReference type="Pfam" id="PF01764">
    <property type="entry name" value="Lipase_3"/>
    <property type="match status" value="1"/>
</dbReference>
<keyword evidence="4" id="KW-1185">Reference proteome</keyword>
<dbReference type="GO" id="GO:0006629">
    <property type="term" value="P:lipid metabolic process"/>
    <property type="evidence" value="ECO:0007669"/>
    <property type="project" value="InterPro"/>
</dbReference>
<gene>
    <name evidence="2" type="ORF">QYE76_027327</name>
    <name evidence="3" type="ORF">QYE76_027333</name>
</gene>
<accession>A0AAD8QKJ5</accession>
<dbReference type="GO" id="GO:0004806">
    <property type="term" value="F:triacylglycerol lipase activity"/>
    <property type="evidence" value="ECO:0007669"/>
    <property type="project" value="InterPro"/>
</dbReference>
<reference evidence="2" key="1">
    <citation type="submission" date="2023-07" db="EMBL/GenBank/DDBJ databases">
        <title>A chromosome-level genome assembly of Lolium multiflorum.</title>
        <authorList>
            <person name="Chen Y."/>
            <person name="Copetti D."/>
            <person name="Kolliker R."/>
            <person name="Studer B."/>
        </authorList>
    </citation>
    <scope>NUCLEOTIDE SEQUENCE</scope>
    <source>
        <strain evidence="2">02402/16</strain>
        <tissue evidence="2">Leaf</tissue>
    </source>
</reference>
<dbReference type="AlphaFoldDB" id="A0AAD8QKJ5"/>
<dbReference type="CDD" id="cd00519">
    <property type="entry name" value="Lipase_3"/>
    <property type="match status" value="1"/>
</dbReference>
<evidence type="ECO:0000313" key="2">
    <source>
        <dbReference type="EMBL" id="KAK1603654.1"/>
    </source>
</evidence>
<evidence type="ECO:0000313" key="4">
    <source>
        <dbReference type="Proteomes" id="UP001231189"/>
    </source>
</evidence>
<dbReference type="PANTHER" id="PTHR46086">
    <property type="entry name" value="ALPHA/BETA-HYDROLASES SUPERFAMILY PROTEIN"/>
    <property type="match status" value="1"/>
</dbReference>